<keyword evidence="7" id="KW-0353">Hemolymph clotting</keyword>
<keyword evidence="4" id="KW-0732">Signal</keyword>
<evidence type="ECO:0000256" key="2">
    <source>
        <dbReference type="ARBA" id="ARBA00022659"/>
    </source>
</evidence>
<dbReference type="InterPro" id="IPR001314">
    <property type="entry name" value="Peptidase_S1A"/>
</dbReference>
<dbReference type="FunFam" id="2.40.10.10:FF:000120">
    <property type="entry name" value="Putative serine protease"/>
    <property type="match status" value="1"/>
</dbReference>
<dbReference type="Gene3D" id="2.20.100.10">
    <property type="entry name" value="Thrombospondin type-1 (TSP1) repeat"/>
    <property type="match status" value="1"/>
</dbReference>
<dbReference type="PANTHER" id="PTHR24252:SF7">
    <property type="entry name" value="HYALIN"/>
    <property type="match status" value="1"/>
</dbReference>
<keyword evidence="1" id="KW-0245">EGF-like domain</keyword>
<dbReference type="EC" id="3.4.21.84" evidence="12"/>
<dbReference type="InterPro" id="IPR043504">
    <property type="entry name" value="Peptidase_S1_PA_chymotrypsin"/>
</dbReference>
<dbReference type="SMART" id="SM00020">
    <property type="entry name" value="Tryp_SPc"/>
    <property type="match status" value="1"/>
</dbReference>
<dbReference type="GO" id="GO:0030246">
    <property type="term" value="F:carbohydrate binding"/>
    <property type="evidence" value="ECO:0007669"/>
    <property type="project" value="UniProtKB-KW"/>
</dbReference>
<sequence length="464" mass="52227">MCSEDSAGRVSRINDMVIVQQRSLNESKSDATVGTLSYDDIYSEWSKWSKCRRRCKQVRTRQCVSNDYCGSTILKEERGCRGGKCLLNEDMSTSTPVQDVPQRGRGRASQFRVLYHLQSYVYSQWSEWSSCTTACRTRRSRSCEMKQICGNSIIQEDALCYMAGSPCEKLYKNKRKNVANSATPNVETPAANTTTEEAKDDSVDDLNCGVSSIMTDMASNLRIIGGRESTKGRWPWMVSILNRYHEPFCGGTIISPQFIITAAHCVRRRLYVRAGEHDLIFADGYEQQIRVSDIFVHPDYDAETVDNDIAILRLRTPLKINRFVAPVCLPSPDDEMSVNSLGTILGWGKRRNSAMFGTDVLHQAQVPIADVNDCKAVYENYFISNNMVCAGYKRGKVDSCAGDSGGPLLFSKKITIDEKTTEKWFVYGITSFGEGCGRKGRYGIYAKVPNLVKWIRKTVQRNVK</sequence>
<proteinExistence type="predicted"/>
<dbReference type="SMART" id="SM00209">
    <property type="entry name" value="TSP1"/>
    <property type="match status" value="2"/>
</dbReference>
<organism evidence="16">
    <name type="scientific">Oppiella nova</name>
    <dbReference type="NCBI Taxonomy" id="334625"/>
    <lineage>
        <taxon>Eukaryota</taxon>
        <taxon>Metazoa</taxon>
        <taxon>Ecdysozoa</taxon>
        <taxon>Arthropoda</taxon>
        <taxon>Chelicerata</taxon>
        <taxon>Arachnida</taxon>
        <taxon>Acari</taxon>
        <taxon>Acariformes</taxon>
        <taxon>Sarcoptiformes</taxon>
        <taxon>Oribatida</taxon>
        <taxon>Brachypylina</taxon>
        <taxon>Oppioidea</taxon>
        <taxon>Oppiidae</taxon>
        <taxon>Oppiella</taxon>
    </lineage>
</organism>
<evidence type="ECO:0000259" key="15">
    <source>
        <dbReference type="PROSITE" id="PS50240"/>
    </source>
</evidence>
<dbReference type="OrthoDB" id="10004439at2759"/>
<dbReference type="SUPFAM" id="SSF50494">
    <property type="entry name" value="Trypsin-like serine proteases"/>
    <property type="match status" value="1"/>
</dbReference>
<evidence type="ECO:0000256" key="13">
    <source>
        <dbReference type="RuleBase" id="RU363034"/>
    </source>
</evidence>
<comment type="catalytic activity">
    <reaction evidence="11">
        <text>Selective cleavage of 103-Arg-|-Ser-104 and 124-Ile-|-Ile-125 bonds in Limulus clotting factor B to form activated factor B. Cleavage of -Pro-Arg-|-Xaa- bonds in synthetic substrates.</text>
        <dbReference type="EC" id="3.4.21.84"/>
    </reaction>
</comment>
<dbReference type="InterPro" id="IPR018114">
    <property type="entry name" value="TRYPSIN_HIS"/>
</dbReference>
<evidence type="ECO:0000256" key="12">
    <source>
        <dbReference type="ARBA" id="ARBA00066707"/>
    </source>
</evidence>
<keyword evidence="10" id="KW-1015">Disulfide bond</keyword>
<dbReference type="Gene3D" id="2.40.10.10">
    <property type="entry name" value="Trypsin-like serine proteases"/>
    <property type="match status" value="1"/>
</dbReference>
<dbReference type="InterPro" id="IPR036383">
    <property type="entry name" value="TSP1_rpt_sf"/>
</dbReference>
<dbReference type="GO" id="GO:0006508">
    <property type="term" value="P:proteolysis"/>
    <property type="evidence" value="ECO:0007669"/>
    <property type="project" value="UniProtKB-KW"/>
</dbReference>
<evidence type="ECO:0000256" key="5">
    <source>
        <dbReference type="ARBA" id="ARBA00022734"/>
    </source>
</evidence>
<keyword evidence="3 13" id="KW-0645">Protease</keyword>
<dbReference type="EMBL" id="CAJPVJ010000026">
    <property type="protein sequence ID" value="CAG2158849.1"/>
    <property type="molecule type" value="Genomic_DNA"/>
</dbReference>
<keyword evidence="9" id="KW-0130">Cell adhesion</keyword>
<evidence type="ECO:0000256" key="6">
    <source>
        <dbReference type="ARBA" id="ARBA00022801"/>
    </source>
</evidence>
<dbReference type="GO" id="GO:0004252">
    <property type="term" value="F:serine-type endopeptidase activity"/>
    <property type="evidence" value="ECO:0007669"/>
    <property type="project" value="InterPro"/>
</dbReference>
<dbReference type="GO" id="GO:0007155">
    <property type="term" value="P:cell adhesion"/>
    <property type="evidence" value="ECO:0007669"/>
    <property type="project" value="UniProtKB-KW"/>
</dbReference>
<dbReference type="InterPro" id="IPR000884">
    <property type="entry name" value="TSP1_rpt"/>
</dbReference>
<feature type="domain" description="Peptidase S1" evidence="15">
    <location>
        <begin position="223"/>
        <end position="460"/>
    </location>
</feature>
<feature type="region of interest" description="Disordered" evidence="14">
    <location>
        <begin position="182"/>
        <end position="202"/>
    </location>
</feature>
<dbReference type="InterPro" id="IPR001254">
    <property type="entry name" value="Trypsin_dom"/>
</dbReference>
<evidence type="ECO:0000256" key="14">
    <source>
        <dbReference type="SAM" id="MobiDB-lite"/>
    </source>
</evidence>
<dbReference type="Proteomes" id="UP000728032">
    <property type="component" value="Unassembled WGS sequence"/>
</dbReference>
<feature type="compositionally biased region" description="Low complexity" evidence="14">
    <location>
        <begin position="182"/>
        <end position="195"/>
    </location>
</feature>
<keyword evidence="2" id="KW-0768">Sushi</keyword>
<dbReference type="PROSITE" id="PS00134">
    <property type="entry name" value="TRYPSIN_HIS"/>
    <property type="match status" value="1"/>
</dbReference>
<accession>A0A7R9L8E1</accession>
<protein>
    <recommendedName>
        <fullName evidence="12">limulus clotting factor C</fullName>
        <ecNumber evidence="12">3.4.21.84</ecNumber>
    </recommendedName>
</protein>
<dbReference type="InterPro" id="IPR009003">
    <property type="entry name" value="Peptidase_S1_PA"/>
</dbReference>
<name>A0A7R9L8E1_9ACAR</name>
<evidence type="ECO:0000313" key="17">
    <source>
        <dbReference type="Proteomes" id="UP000728032"/>
    </source>
</evidence>
<dbReference type="InterPro" id="IPR033116">
    <property type="entry name" value="TRYPSIN_SER"/>
</dbReference>
<dbReference type="PANTHER" id="PTHR24252">
    <property type="entry name" value="ACROSIN-RELATED"/>
    <property type="match status" value="1"/>
</dbReference>
<evidence type="ECO:0000256" key="3">
    <source>
        <dbReference type="ARBA" id="ARBA00022670"/>
    </source>
</evidence>
<dbReference type="AlphaFoldDB" id="A0A7R9L8E1"/>
<evidence type="ECO:0000256" key="9">
    <source>
        <dbReference type="ARBA" id="ARBA00022889"/>
    </source>
</evidence>
<dbReference type="PROSITE" id="PS50240">
    <property type="entry name" value="TRYPSIN_DOM"/>
    <property type="match status" value="1"/>
</dbReference>
<evidence type="ECO:0000256" key="8">
    <source>
        <dbReference type="ARBA" id="ARBA00022825"/>
    </source>
</evidence>
<keyword evidence="6 13" id="KW-0378">Hydrolase</keyword>
<evidence type="ECO:0000256" key="4">
    <source>
        <dbReference type="ARBA" id="ARBA00022729"/>
    </source>
</evidence>
<evidence type="ECO:0000256" key="1">
    <source>
        <dbReference type="ARBA" id="ARBA00022536"/>
    </source>
</evidence>
<dbReference type="EMBL" id="OC914851">
    <property type="protein sequence ID" value="CAD7636834.1"/>
    <property type="molecule type" value="Genomic_DNA"/>
</dbReference>
<dbReference type="PROSITE" id="PS00135">
    <property type="entry name" value="TRYPSIN_SER"/>
    <property type="match status" value="1"/>
</dbReference>
<evidence type="ECO:0000256" key="10">
    <source>
        <dbReference type="ARBA" id="ARBA00023157"/>
    </source>
</evidence>
<dbReference type="PRINTS" id="PR00722">
    <property type="entry name" value="CHYMOTRYPSIN"/>
</dbReference>
<evidence type="ECO:0000313" key="16">
    <source>
        <dbReference type="EMBL" id="CAD7636834.1"/>
    </source>
</evidence>
<dbReference type="CDD" id="cd00190">
    <property type="entry name" value="Tryp_SPc"/>
    <property type="match status" value="1"/>
</dbReference>
<evidence type="ECO:0000256" key="11">
    <source>
        <dbReference type="ARBA" id="ARBA00052079"/>
    </source>
</evidence>
<gene>
    <name evidence="16" type="ORF">ONB1V03_LOCUS447</name>
</gene>
<keyword evidence="8 13" id="KW-0720">Serine protease</keyword>
<keyword evidence="17" id="KW-1185">Reference proteome</keyword>
<keyword evidence="5" id="KW-0430">Lectin</keyword>
<dbReference type="SUPFAM" id="SSF82895">
    <property type="entry name" value="TSP-1 type 1 repeat"/>
    <property type="match status" value="1"/>
</dbReference>
<evidence type="ECO:0000256" key="7">
    <source>
        <dbReference type="ARBA" id="ARBA00022820"/>
    </source>
</evidence>
<dbReference type="PROSITE" id="PS50092">
    <property type="entry name" value="TSP1"/>
    <property type="match status" value="1"/>
</dbReference>
<dbReference type="GO" id="GO:0042381">
    <property type="term" value="P:hemolymph coagulation"/>
    <property type="evidence" value="ECO:0007669"/>
    <property type="project" value="UniProtKB-KW"/>
</dbReference>
<reference evidence="16" key="1">
    <citation type="submission" date="2020-11" db="EMBL/GenBank/DDBJ databases">
        <authorList>
            <person name="Tran Van P."/>
        </authorList>
    </citation>
    <scope>NUCLEOTIDE SEQUENCE</scope>
</reference>
<dbReference type="Pfam" id="PF00089">
    <property type="entry name" value="Trypsin"/>
    <property type="match status" value="1"/>
</dbReference>